<protein>
    <submittedName>
        <fullName evidence="2">Uncharacterized protein</fullName>
    </submittedName>
</protein>
<proteinExistence type="predicted"/>
<reference evidence="2 3" key="1">
    <citation type="journal article" date="2014" name="BMC Genomics">
        <title>Genome sequencing of four Aureobasidium pullulans varieties: biotechnological potential, stress tolerance, and description of new species.</title>
        <authorList>
            <person name="Gostin Ar C."/>
            <person name="Ohm R.A."/>
            <person name="Kogej T."/>
            <person name="Sonjak S."/>
            <person name="Turk M."/>
            <person name="Zajc J."/>
            <person name="Zalar P."/>
            <person name="Grube M."/>
            <person name="Sun H."/>
            <person name="Han J."/>
            <person name="Sharma A."/>
            <person name="Chiniquy J."/>
            <person name="Ngan C.Y."/>
            <person name="Lipzen A."/>
            <person name="Barry K."/>
            <person name="Grigoriev I.V."/>
            <person name="Gunde-Cimerman N."/>
        </authorList>
    </citation>
    <scope>NUCLEOTIDE SEQUENCE [LARGE SCALE GENOMIC DNA]</scope>
    <source>
        <strain evidence="2 3">CBS 147.97</strain>
    </source>
</reference>
<dbReference type="EMBL" id="KL584724">
    <property type="protein sequence ID" value="KEQ68989.1"/>
    <property type="molecule type" value="Genomic_DNA"/>
</dbReference>
<dbReference type="HOGENOM" id="CLU_2096413_0_0_1"/>
<evidence type="ECO:0000313" key="2">
    <source>
        <dbReference type="EMBL" id="KEQ68989.1"/>
    </source>
</evidence>
<dbReference type="RefSeq" id="XP_013423188.1">
    <property type="nucleotide sequence ID" value="XM_013567734.1"/>
</dbReference>
<dbReference type="OrthoDB" id="3925742at2759"/>
<feature type="region of interest" description="Disordered" evidence="1">
    <location>
        <begin position="1"/>
        <end position="50"/>
    </location>
</feature>
<dbReference type="GeneID" id="25414257"/>
<sequence>MTPRPQASPVASGQSNSQCPDSLHRDALKPASASGRDSGYLATKSRGPWSRSNLWFGIGFQSQSALLPDPPPSATANRSLAAAVLALVPLQQRPGSQPKSTFRQSLILLPAPATAR</sequence>
<dbReference type="Proteomes" id="UP000027730">
    <property type="component" value="Unassembled WGS sequence"/>
</dbReference>
<evidence type="ECO:0000256" key="1">
    <source>
        <dbReference type="SAM" id="MobiDB-lite"/>
    </source>
</evidence>
<name>A0A074WBN6_9PEZI</name>
<gene>
    <name evidence="2" type="ORF">M436DRAFT_67670</name>
</gene>
<dbReference type="AlphaFoldDB" id="A0A074WBN6"/>
<accession>A0A074WBN6</accession>
<organism evidence="2 3">
    <name type="scientific">Aureobasidium namibiae CBS 147.97</name>
    <dbReference type="NCBI Taxonomy" id="1043004"/>
    <lineage>
        <taxon>Eukaryota</taxon>
        <taxon>Fungi</taxon>
        <taxon>Dikarya</taxon>
        <taxon>Ascomycota</taxon>
        <taxon>Pezizomycotina</taxon>
        <taxon>Dothideomycetes</taxon>
        <taxon>Dothideomycetidae</taxon>
        <taxon>Dothideales</taxon>
        <taxon>Saccotheciaceae</taxon>
        <taxon>Aureobasidium</taxon>
    </lineage>
</organism>
<keyword evidence="3" id="KW-1185">Reference proteome</keyword>
<evidence type="ECO:0000313" key="3">
    <source>
        <dbReference type="Proteomes" id="UP000027730"/>
    </source>
</evidence>
<feature type="compositionally biased region" description="Polar residues" evidence="1">
    <location>
        <begin position="9"/>
        <end position="20"/>
    </location>
</feature>